<dbReference type="EMBL" id="JAIZPD010000002">
    <property type="protein sequence ID" value="KAH0967223.1"/>
    <property type="molecule type" value="Genomic_DNA"/>
</dbReference>
<reference evidence="1" key="1">
    <citation type="submission" date="2021-09" db="EMBL/GenBank/DDBJ databases">
        <title>A high-quality genome of the endoparasitic fungus Hirsutella rhossiliensis with a comparison of Hirsutella genomes reveals transposable elements contributing to genome size variation.</title>
        <authorList>
            <person name="Lin R."/>
            <person name="Jiao Y."/>
            <person name="Sun X."/>
            <person name="Ling J."/>
            <person name="Xie B."/>
            <person name="Cheng X."/>
        </authorList>
    </citation>
    <scope>NUCLEOTIDE SEQUENCE</scope>
    <source>
        <strain evidence="1">HR02</strain>
    </source>
</reference>
<proteinExistence type="predicted"/>
<evidence type="ECO:0000313" key="2">
    <source>
        <dbReference type="Proteomes" id="UP000824596"/>
    </source>
</evidence>
<gene>
    <name evidence="1" type="ORF">HRG_02632</name>
</gene>
<dbReference type="RefSeq" id="XP_044724736.1">
    <property type="nucleotide sequence ID" value="XM_044861103.1"/>
</dbReference>
<protein>
    <submittedName>
        <fullName evidence="1">Uncharacterized protein</fullName>
    </submittedName>
</protein>
<evidence type="ECO:0000313" key="1">
    <source>
        <dbReference type="EMBL" id="KAH0967223.1"/>
    </source>
</evidence>
<dbReference type="Proteomes" id="UP000824596">
    <property type="component" value="Unassembled WGS sequence"/>
</dbReference>
<accession>A0A9P8N2R9</accession>
<dbReference type="AlphaFoldDB" id="A0A9P8N2R9"/>
<keyword evidence="2" id="KW-1185">Reference proteome</keyword>
<dbReference type="GeneID" id="68351761"/>
<sequence length="257" mass="28589">MGEAMPRQLDTRVCYLKWPVVHKERECFAPNGSLSNWNCFVVEYGVPPPPPGQVVAAKSTFQFYVVSRDGSVDQKGFVVPINRTPHPLPAAEVYGSELALLKGKTVNANKRMQAHVRISGGGNRDQYKADGPYPVEPPKHWETVKTLSASEIWGFRIELEVESGPVNSPQSGARRVSVYDKLPNPATLYDSVQMWFSRPGTSTGSSVNLCFLDGISSQYAPLEVTEIKYLSDHEVYPGQVIESRIRIKLRPRTLARA</sequence>
<organism evidence="1 2">
    <name type="scientific">Hirsutella rhossiliensis</name>
    <dbReference type="NCBI Taxonomy" id="111463"/>
    <lineage>
        <taxon>Eukaryota</taxon>
        <taxon>Fungi</taxon>
        <taxon>Dikarya</taxon>
        <taxon>Ascomycota</taxon>
        <taxon>Pezizomycotina</taxon>
        <taxon>Sordariomycetes</taxon>
        <taxon>Hypocreomycetidae</taxon>
        <taxon>Hypocreales</taxon>
        <taxon>Ophiocordycipitaceae</taxon>
        <taxon>Hirsutella</taxon>
    </lineage>
</organism>
<name>A0A9P8N2R9_9HYPO</name>
<comment type="caution">
    <text evidence="1">The sequence shown here is derived from an EMBL/GenBank/DDBJ whole genome shotgun (WGS) entry which is preliminary data.</text>
</comment>